<evidence type="ECO:0000256" key="1">
    <source>
        <dbReference type="ARBA" id="ARBA00022527"/>
    </source>
</evidence>
<comment type="caution">
    <text evidence="3">The sequence shown here is derived from an EMBL/GenBank/DDBJ whole genome shotgun (WGS) entry which is preliminary data.</text>
</comment>
<keyword evidence="3" id="KW-0547">Nucleotide-binding</keyword>
<dbReference type="OrthoDB" id="3185978at2"/>
<evidence type="ECO:0000313" key="3">
    <source>
        <dbReference type="EMBL" id="RCV62070.1"/>
    </source>
</evidence>
<organism evidence="3 4">
    <name type="scientific">Marinitenerispora sediminis</name>
    <dbReference type="NCBI Taxonomy" id="1931232"/>
    <lineage>
        <taxon>Bacteria</taxon>
        <taxon>Bacillati</taxon>
        <taxon>Actinomycetota</taxon>
        <taxon>Actinomycetes</taxon>
        <taxon>Streptosporangiales</taxon>
        <taxon>Nocardiopsidaceae</taxon>
        <taxon>Marinitenerispora</taxon>
    </lineage>
</organism>
<proteinExistence type="predicted"/>
<dbReference type="InterPro" id="IPR050267">
    <property type="entry name" value="Anti-sigma-factor_SerPK"/>
</dbReference>
<keyword evidence="3" id="KW-0067">ATP-binding</keyword>
<keyword evidence="1" id="KW-0808">Transferase</keyword>
<dbReference type="GO" id="GO:0005524">
    <property type="term" value="F:ATP binding"/>
    <property type="evidence" value="ECO:0007669"/>
    <property type="project" value="UniProtKB-KW"/>
</dbReference>
<accession>A0A368TDT5</accession>
<dbReference type="EMBL" id="QEIN01000011">
    <property type="protein sequence ID" value="RCV62070.1"/>
    <property type="molecule type" value="Genomic_DNA"/>
</dbReference>
<reference evidence="3 4" key="1">
    <citation type="submission" date="2018-04" db="EMBL/GenBank/DDBJ databases">
        <title>Novel actinobacteria from marine sediment.</title>
        <authorList>
            <person name="Ng Z.Y."/>
            <person name="Tan G.Y.A."/>
        </authorList>
    </citation>
    <scope>NUCLEOTIDE SEQUENCE [LARGE SCALE GENOMIC DNA]</scope>
    <source>
        <strain evidence="3 4">TPS81</strain>
    </source>
</reference>
<feature type="domain" description="Histidine kinase/HSP90-like ATPase" evidence="2">
    <location>
        <begin position="17"/>
        <end position="130"/>
    </location>
</feature>
<keyword evidence="4" id="KW-1185">Reference proteome</keyword>
<dbReference type="PANTHER" id="PTHR35526:SF3">
    <property type="entry name" value="ANTI-SIGMA-F FACTOR RSBW"/>
    <property type="match status" value="1"/>
</dbReference>
<keyword evidence="1" id="KW-0418">Kinase</keyword>
<name>A0A368TDT5_9ACTN</name>
<gene>
    <name evidence="3" type="ORF">DEF24_02560</name>
</gene>
<dbReference type="Pfam" id="PF13581">
    <property type="entry name" value="HATPase_c_2"/>
    <property type="match status" value="1"/>
</dbReference>
<dbReference type="InterPro" id="IPR003594">
    <property type="entry name" value="HATPase_dom"/>
</dbReference>
<sequence length="150" mass="16440">MGEPMDVRFAIALPRKAYTVAVMRDVMDEALRSTDVCDGCRSDLLLAGSEACANVIDHGHTAVGYNVVTRVLARYCEMEIAHTGPRFDPAQVPLPDLEAESGRGILLMRAFVDQVTFGHDGAGTVVRLRKRLDCLRHPARRQPRRPAGVG</sequence>
<dbReference type="Gene3D" id="3.30.565.10">
    <property type="entry name" value="Histidine kinase-like ATPase, C-terminal domain"/>
    <property type="match status" value="1"/>
</dbReference>
<evidence type="ECO:0000259" key="2">
    <source>
        <dbReference type="Pfam" id="PF13581"/>
    </source>
</evidence>
<dbReference type="GO" id="GO:0004674">
    <property type="term" value="F:protein serine/threonine kinase activity"/>
    <property type="evidence" value="ECO:0007669"/>
    <property type="project" value="UniProtKB-KW"/>
</dbReference>
<dbReference type="AlphaFoldDB" id="A0A368TDT5"/>
<dbReference type="InterPro" id="IPR036890">
    <property type="entry name" value="HATPase_C_sf"/>
</dbReference>
<evidence type="ECO:0000313" key="4">
    <source>
        <dbReference type="Proteomes" id="UP000253318"/>
    </source>
</evidence>
<keyword evidence="1" id="KW-0723">Serine/threonine-protein kinase</keyword>
<dbReference type="CDD" id="cd16936">
    <property type="entry name" value="HATPase_RsbW-like"/>
    <property type="match status" value="1"/>
</dbReference>
<dbReference type="PANTHER" id="PTHR35526">
    <property type="entry name" value="ANTI-SIGMA-F FACTOR RSBW-RELATED"/>
    <property type="match status" value="1"/>
</dbReference>
<protein>
    <submittedName>
        <fullName evidence="3">ATP-binding protein</fullName>
    </submittedName>
</protein>
<dbReference type="Proteomes" id="UP000253318">
    <property type="component" value="Unassembled WGS sequence"/>
</dbReference>